<gene>
    <name evidence="1" type="ORF">EHV15_02475</name>
</gene>
<dbReference type="SUPFAM" id="SSF56784">
    <property type="entry name" value="HAD-like"/>
    <property type="match status" value="1"/>
</dbReference>
<evidence type="ECO:0000313" key="1">
    <source>
        <dbReference type="EMBL" id="RRJ61968.1"/>
    </source>
</evidence>
<dbReference type="Pfam" id="PF00702">
    <property type="entry name" value="Hydrolase"/>
    <property type="match status" value="1"/>
</dbReference>
<dbReference type="InterPro" id="IPR006439">
    <property type="entry name" value="HAD-SF_hydro_IA"/>
</dbReference>
<dbReference type="InterPro" id="IPR036412">
    <property type="entry name" value="HAD-like_sf"/>
</dbReference>
<dbReference type="InterPro" id="IPR023214">
    <property type="entry name" value="HAD_sf"/>
</dbReference>
<keyword evidence="2" id="KW-1185">Reference proteome</keyword>
<dbReference type="Gene3D" id="3.40.50.1000">
    <property type="entry name" value="HAD superfamily/HAD-like"/>
    <property type="match status" value="2"/>
</dbReference>
<dbReference type="GO" id="GO:0016791">
    <property type="term" value="F:phosphatase activity"/>
    <property type="evidence" value="ECO:0007669"/>
    <property type="project" value="TreeGrafter"/>
</dbReference>
<dbReference type="PANTHER" id="PTHR19288">
    <property type="entry name" value="4-NITROPHENYLPHOSPHATASE-RELATED"/>
    <property type="match status" value="1"/>
</dbReference>
<comment type="caution">
    <text evidence="1">The sequence shown here is derived from an EMBL/GenBank/DDBJ whole genome shotgun (WGS) entry which is preliminary data.</text>
</comment>
<evidence type="ECO:0000313" key="2">
    <source>
        <dbReference type="Proteomes" id="UP000267017"/>
    </source>
</evidence>
<reference evidence="1 2" key="1">
    <citation type="submission" date="2018-11" db="EMBL/GenBank/DDBJ databases">
        <title>Genome sequencing of Paenibacillus sp. KCOM 3021 (= ChDC PVNT-B20).</title>
        <authorList>
            <person name="Kook J.-K."/>
            <person name="Park S.-N."/>
            <person name="Lim Y.K."/>
        </authorList>
    </citation>
    <scope>NUCLEOTIDE SEQUENCE [LARGE SCALE GENOMIC DNA]</scope>
    <source>
        <strain evidence="1 2">KCOM 3021</strain>
    </source>
</reference>
<dbReference type="GO" id="GO:0005737">
    <property type="term" value="C:cytoplasm"/>
    <property type="evidence" value="ECO:0007669"/>
    <property type="project" value="TreeGrafter"/>
</dbReference>
<dbReference type="OrthoDB" id="9810449at2"/>
<accession>A0A3P3TXH8</accession>
<dbReference type="NCBIfam" id="TIGR01460">
    <property type="entry name" value="HAD-SF-IIA"/>
    <property type="match status" value="1"/>
</dbReference>
<keyword evidence="1" id="KW-0378">Hydrolase</keyword>
<dbReference type="Proteomes" id="UP000267017">
    <property type="component" value="Unassembled WGS sequence"/>
</dbReference>
<dbReference type="AlphaFoldDB" id="A0A3P3TXH8"/>
<protein>
    <submittedName>
        <fullName evidence="1">HAD-IIA family hydrolase</fullName>
    </submittedName>
</protein>
<dbReference type="EMBL" id="RRCN01000001">
    <property type="protein sequence ID" value="RRJ61968.1"/>
    <property type="molecule type" value="Genomic_DNA"/>
</dbReference>
<proteinExistence type="predicted"/>
<sequence length="280" mass="30572">MVLEQGFLFHTKVCFFDLDGCVYHGDRLSQGIVPLLHQLRQRGISYAFLTNNSRLNGLEIKERLAVMGMDVLPDSIFTVTDIAGTYIKEKYGNVSVKTIGSASLARSVEQAGHRTVSWNDAGADVVVIGRDTEFHYGKLQQIAADIMQGACLIATNGDLYHPGVSGERIPETGSLLAAIEAVTGVTVECIGKPEPYMFHYGMKQCGVSPENCVMVGDNLDTDILGSIRAGLKSVWITNCSVDNPYTPSRERITGIHPDIVVNSMEELYRIVAAETLTVKE</sequence>
<dbReference type="InterPro" id="IPR006357">
    <property type="entry name" value="HAD-SF_hydro_IIA"/>
</dbReference>
<dbReference type="NCBIfam" id="TIGR01549">
    <property type="entry name" value="HAD-SF-IA-v1"/>
    <property type="match status" value="1"/>
</dbReference>
<name>A0A3P3TXH8_9BACL</name>
<organism evidence="1 2">
    <name type="scientific">Paenibacillus oralis</name>
    <dbReference type="NCBI Taxonomy" id="2490856"/>
    <lineage>
        <taxon>Bacteria</taxon>
        <taxon>Bacillati</taxon>
        <taxon>Bacillota</taxon>
        <taxon>Bacilli</taxon>
        <taxon>Bacillales</taxon>
        <taxon>Paenibacillaceae</taxon>
        <taxon>Paenibacillus</taxon>
    </lineage>
</organism>
<dbReference type="PANTHER" id="PTHR19288:SF46">
    <property type="entry name" value="HALOACID DEHALOGENASE-LIKE HYDROLASE DOMAIN-CONTAINING PROTEIN 2"/>
    <property type="match status" value="1"/>
</dbReference>